<dbReference type="OrthoDB" id="8379670at2"/>
<dbReference type="Proteomes" id="UP000248925">
    <property type="component" value="Unassembled WGS sequence"/>
</dbReference>
<gene>
    <name evidence="1" type="ORF">CPY51_18210</name>
</gene>
<organism evidence="1 2">
    <name type="scientific">Rhizobium tubonense</name>
    <dbReference type="NCBI Taxonomy" id="484088"/>
    <lineage>
        <taxon>Bacteria</taxon>
        <taxon>Pseudomonadati</taxon>
        <taxon>Pseudomonadota</taxon>
        <taxon>Alphaproteobacteria</taxon>
        <taxon>Hyphomicrobiales</taxon>
        <taxon>Rhizobiaceae</taxon>
        <taxon>Rhizobium/Agrobacterium group</taxon>
        <taxon>Rhizobium</taxon>
    </lineage>
</organism>
<evidence type="ECO:0000313" key="2">
    <source>
        <dbReference type="Proteomes" id="UP000248925"/>
    </source>
</evidence>
<dbReference type="AlphaFoldDB" id="A0A2W4CG73"/>
<evidence type="ECO:0000313" key="1">
    <source>
        <dbReference type="EMBL" id="PZM12042.1"/>
    </source>
</evidence>
<reference evidence="1 2" key="1">
    <citation type="journal article" date="2018" name="Sci. Rep.">
        <title>Rhizobium tumorigenes sp. nov., a novel plant tumorigenic bacterium isolated from cane gall tumors on thornless blackberry.</title>
        <authorList>
            <person name="Kuzmanovi N."/>
            <person name="Smalla K."/>
            <person name="Gronow S."/>
            <person name="PuBawska J."/>
        </authorList>
    </citation>
    <scope>NUCLEOTIDE SEQUENCE [LARGE SCALE GENOMIC DNA]</scope>
    <source>
        <strain evidence="1 2">CCBAU 85046</strain>
    </source>
</reference>
<keyword evidence="2" id="KW-1185">Reference proteome</keyword>
<dbReference type="EMBL" id="PCDP01000038">
    <property type="protein sequence ID" value="PZM12042.1"/>
    <property type="molecule type" value="Genomic_DNA"/>
</dbReference>
<proteinExistence type="predicted"/>
<sequence length="114" mass="13277">MRKKQNEPGEQPTFVVRGKKMTQEQFMGLPFPERAAVYLPGTRYAAEVCAFWKTCRLPPCRRAKACRGEVRPDADMPSWQLAFPPCTRGDEELKWKLINTVTRLQDELRAKHRK</sequence>
<comment type="caution">
    <text evidence="1">The sequence shown here is derived from an EMBL/GenBank/DDBJ whole genome shotgun (WGS) entry which is preliminary data.</text>
</comment>
<protein>
    <submittedName>
        <fullName evidence="1">Uncharacterized protein</fullName>
    </submittedName>
</protein>
<dbReference type="RefSeq" id="WP_111161658.1">
    <property type="nucleotide sequence ID" value="NZ_PCDP01000038.1"/>
</dbReference>
<accession>A0A2W4CG73</accession>
<name>A0A2W4CG73_9HYPH</name>